<evidence type="ECO:0000313" key="1">
    <source>
        <dbReference type="EMBL" id="ASB40842.1"/>
    </source>
</evidence>
<reference evidence="2 4" key="3">
    <citation type="submission" date="2020-11" db="EMBL/GenBank/DDBJ databases">
        <title>Closed and high quality bacterial genomes of the OMM12 community.</title>
        <authorList>
            <person name="Marbouty M."/>
            <person name="Lamy-Besnier Q."/>
            <person name="Debarbieux L."/>
            <person name="Koszul R."/>
        </authorList>
    </citation>
    <scope>NUCLEOTIDE SEQUENCE [LARGE SCALE GENOMIC DNA]</scope>
    <source>
        <strain evidence="2 4">KB18</strain>
    </source>
</reference>
<proteinExistence type="predicted"/>
<dbReference type="Proteomes" id="UP000596035">
    <property type="component" value="Chromosome"/>
</dbReference>
<reference evidence="1" key="1">
    <citation type="journal article" date="2017" name="Genome Announc.">
        <title>High-Quality Whole-Genome Sequences of the Oligo-Mouse-Microbiota Bacterial Community.</title>
        <authorList>
            <person name="Garzetti D."/>
            <person name="Brugiroux S."/>
            <person name="Bunk B."/>
            <person name="Pukall R."/>
            <person name="McCoy K.D."/>
            <person name="Macpherson A.J."/>
            <person name="Stecher B."/>
        </authorList>
    </citation>
    <scope>NUCLEOTIDE SEQUENCE</scope>
    <source>
        <strain evidence="1">KB18</strain>
    </source>
</reference>
<organism evidence="2 4">
    <name type="scientific">Acutalibacter muris</name>
    <dbReference type="NCBI Taxonomy" id="1796620"/>
    <lineage>
        <taxon>Bacteria</taxon>
        <taxon>Bacillati</taxon>
        <taxon>Bacillota</taxon>
        <taxon>Clostridia</taxon>
        <taxon>Eubacteriales</taxon>
        <taxon>Acutalibacteraceae</taxon>
        <taxon>Acutalibacter</taxon>
    </lineage>
</organism>
<dbReference type="AlphaFoldDB" id="A0A1Z2XQW7"/>
<accession>A0A1Z2XQW7</accession>
<dbReference type="KEGG" id="amur:ADH66_09360"/>
<sequence>MKLFNQLVLVNYSHPDCVPLLNIMRLPKEEAFRLAEELARKHPEGTAFGGSMRRTVGIRPFWNSPAATM</sequence>
<name>A0A1Z2XQW7_9FIRM</name>
<gene>
    <name evidence="1" type="ORF">ADH66_09360</name>
    <name evidence="2" type="ORF">I5Q82_19400</name>
</gene>
<reference evidence="3" key="2">
    <citation type="submission" date="2017-05" db="EMBL/GenBank/DDBJ databases">
        <title>Improved OligoMM genomes.</title>
        <authorList>
            <person name="Garzetti D."/>
        </authorList>
    </citation>
    <scope>NUCLEOTIDE SEQUENCE [LARGE SCALE GENOMIC DNA]</scope>
    <source>
        <strain evidence="3">KB18</strain>
    </source>
</reference>
<keyword evidence="3" id="KW-1185">Reference proteome</keyword>
<evidence type="ECO:0000313" key="4">
    <source>
        <dbReference type="Proteomes" id="UP000596035"/>
    </source>
</evidence>
<dbReference type="RefSeq" id="WP_066541425.1">
    <property type="nucleotide sequence ID" value="NZ_CP021422.1"/>
</dbReference>
<dbReference type="EMBL" id="CP021422">
    <property type="protein sequence ID" value="ASB40842.1"/>
    <property type="molecule type" value="Genomic_DNA"/>
</dbReference>
<evidence type="ECO:0000313" key="3">
    <source>
        <dbReference type="Proteomes" id="UP000196710"/>
    </source>
</evidence>
<evidence type="ECO:0000313" key="2">
    <source>
        <dbReference type="EMBL" id="QQR30125.1"/>
    </source>
</evidence>
<dbReference type="EMBL" id="CP065321">
    <property type="protein sequence ID" value="QQR30125.1"/>
    <property type="molecule type" value="Genomic_DNA"/>
</dbReference>
<protein>
    <submittedName>
        <fullName evidence="2">Uncharacterized protein</fullName>
    </submittedName>
</protein>
<dbReference type="Proteomes" id="UP000196710">
    <property type="component" value="Chromosome"/>
</dbReference>